<keyword evidence="5" id="KW-1185">Reference proteome</keyword>
<dbReference type="PANTHER" id="PTHR24321">
    <property type="entry name" value="DEHYDROGENASES, SHORT CHAIN"/>
    <property type="match status" value="1"/>
</dbReference>
<dbReference type="PRINTS" id="PR00081">
    <property type="entry name" value="GDHRDH"/>
</dbReference>
<dbReference type="PATRIC" id="fig|1096930.3.peg.3839"/>
<dbReference type="OrthoDB" id="9792355at2"/>
<proteinExistence type="inferred from homology"/>
<accession>T0GZX8</accession>
<dbReference type="FunFam" id="3.40.50.720:FF:000084">
    <property type="entry name" value="Short-chain dehydrogenase reductase"/>
    <property type="match status" value="1"/>
</dbReference>
<dbReference type="eggNOG" id="COG1028">
    <property type="taxonomic scope" value="Bacteria"/>
</dbReference>
<dbReference type="AlphaFoldDB" id="T0GZX8"/>
<dbReference type="InterPro" id="IPR002347">
    <property type="entry name" value="SDR_fam"/>
</dbReference>
<protein>
    <recommendedName>
        <fullName evidence="6">Short-chain dehydrogenase</fullName>
    </recommendedName>
</protein>
<dbReference type="Gene3D" id="3.40.50.720">
    <property type="entry name" value="NAD(P)-binding Rossmann-like Domain"/>
    <property type="match status" value="1"/>
</dbReference>
<evidence type="ECO:0000256" key="3">
    <source>
        <dbReference type="RuleBase" id="RU000363"/>
    </source>
</evidence>
<gene>
    <name evidence="4" type="ORF">L284_19495</name>
</gene>
<dbReference type="SUPFAM" id="SSF51735">
    <property type="entry name" value="NAD(P)-binding Rossmann-fold domains"/>
    <property type="match status" value="1"/>
</dbReference>
<reference evidence="4 5" key="1">
    <citation type="journal article" date="2013" name="Genome Announc.">
        <title>Genome Sequence of Novosphingobium lindaniclasticum LE124T, Isolated from a Hexachlorocyclohexane Dumpsite.</title>
        <authorList>
            <person name="Saxena A."/>
            <person name="Nayyar N."/>
            <person name="Sangwan N."/>
            <person name="Kumari R."/>
            <person name="Khurana J.P."/>
            <person name="Lal R."/>
        </authorList>
    </citation>
    <scope>NUCLEOTIDE SEQUENCE [LARGE SCALE GENOMIC DNA]</scope>
    <source>
        <strain evidence="4 5">LE124</strain>
    </source>
</reference>
<dbReference type="PANTHER" id="PTHR24321:SF8">
    <property type="entry name" value="ESTRADIOL 17-BETA-DEHYDROGENASE 8-RELATED"/>
    <property type="match status" value="1"/>
</dbReference>
<organism evidence="4 5">
    <name type="scientific">Novosphingobium lindaniclasticum LE124</name>
    <dbReference type="NCBI Taxonomy" id="1096930"/>
    <lineage>
        <taxon>Bacteria</taxon>
        <taxon>Pseudomonadati</taxon>
        <taxon>Pseudomonadota</taxon>
        <taxon>Alphaproteobacteria</taxon>
        <taxon>Sphingomonadales</taxon>
        <taxon>Sphingomonadaceae</taxon>
        <taxon>Novosphingobium</taxon>
    </lineage>
</organism>
<dbReference type="PRINTS" id="PR00080">
    <property type="entry name" value="SDRFAMILY"/>
</dbReference>
<comment type="caution">
    <text evidence="4">The sequence shown here is derived from an EMBL/GenBank/DDBJ whole genome shotgun (WGS) entry which is preliminary data.</text>
</comment>
<evidence type="ECO:0000256" key="1">
    <source>
        <dbReference type="ARBA" id="ARBA00006484"/>
    </source>
</evidence>
<dbReference type="Pfam" id="PF00106">
    <property type="entry name" value="adh_short"/>
    <property type="match status" value="1"/>
</dbReference>
<dbReference type="EMBL" id="ATHL01000129">
    <property type="protein sequence ID" value="EQB09566.1"/>
    <property type="molecule type" value="Genomic_DNA"/>
</dbReference>
<dbReference type="InterPro" id="IPR036291">
    <property type="entry name" value="NAD(P)-bd_dom_sf"/>
</dbReference>
<keyword evidence="2" id="KW-0560">Oxidoreductase</keyword>
<dbReference type="Proteomes" id="UP000015527">
    <property type="component" value="Unassembled WGS sequence"/>
</dbReference>
<evidence type="ECO:0000256" key="2">
    <source>
        <dbReference type="ARBA" id="ARBA00023002"/>
    </source>
</evidence>
<evidence type="ECO:0000313" key="4">
    <source>
        <dbReference type="EMBL" id="EQB09566.1"/>
    </source>
</evidence>
<dbReference type="GO" id="GO:0016491">
    <property type="term" value="F:oxidoreductase activity"/>
    <property type="evidence" value="ECO:0007669"/>
    <property type="project" value="UniProtKB-KW"/>
</dbReference>
<comment type="similarity">
    <text evidence="1 3">Belongs to the short-chain dehydrogenases/reductases (SDR) family.</text>
</comment>
<dbReference type="RefSeq" id="WP_021235641.1">
    <property type="nucleotide sequence ID" value="NZ_ATHL01000129.1"/>
</dbReference>
<evidence type="ECO:0000313" key="5">
    <source>
        <dbReference type="Proteomes" id="UP000015527"/>
    </source>
</evidence>
<sequence length="199" mass="20609">MSDELSGKVALVTGAARGIGQASAIRTARAGANVVVSDILEEEGGQVVEMIKEAGGAATFVRADLSHEEEISGLINKITSDLHRLDGAFNNAGVLQHGKSLHELATEEWEKVINIDLTGVFLCMKYEIMAMLDRGVGGAIVNTASALGQVAITGASEYIAAKHGVLGITRAAAAEYGAKGIRVNAILPGIVETVARQTG</sequence>
<evidence type="ECO:0008006" key="6">
    <source>
        <dbReference type="Google" id="ProtNLM"/>
    </source>
</evidence>
<name>T0GZX8_9SPHN</name>